<sequence>MGRKPSVAKKGRAHLSESINPSGGEGELPPENTNPSPEGAELQPANGNSSRKVGWQPKTQANSAYVSTSRKGKQTVSVSVRRSVRLQGTVTPGHNQDIERVINEIALSESEKEEDEPPAYEDTKQPDPSVGNKSLEDKIDYLVQLLEELRDRSDDSPSLSYARYKSLYIESQKKIGALTEENRQLAMRLENARGKIEVYEKGNPAMSEFLEKFKDVLLFLNMTRVAGRAENVAHAMHDAHTSEDAGQEAKTPSPKRRKLSKEREKN</sequence>
<dbReference type="EMBL" id="CM051394">
    <property type="protein sequence ID" value="KAJ4727482.1"/>
    <property type="molecule type" value="Genomic_DNA"/>
</dbReference>
<accession>A0ACC1YVK0</accession>
<organism evidence="1 2">
    <name type="scientific">Melia azedarach</name>
    <name type="common">Chinaberry tree</name>
    <dbReference type="NCBI Taxonomy" id="155640"/>
    <lineage>
        <taxon>Eukaryota</taxon>
        <taxon>Viridiplantae</taxon>
        <taxon>Streptophyta</taxon>
        <taxon>Embryophyta</taxon>
        <taxon>Tracheophyta</taxon>
        <taxon>Spermatophyta</taxon>
        <taxon>Magnoliopsida</taxon>
        <taxon>eudicotyledons</taxon>
        <taxon>Gunneridae</taxon>
        <taxon>Pentapetalae</taxon>
        <taxon>rosids</taxon>
        <taxon>malvids</taxon>
        <taxon>Sapindales</taxon>
        <taxon>Meliaceae</taxon>
        <taxon>Melia</taxon>
    </lineage>
</organism>
<comment type="caution">
    <text evidence="1">The sequence shown here is derived from an EMBL/GenBank/DDBJ whole genome shotgun (WGS) entry which is preliminary data.</text>
</comment>
<dbReference type="Proteomes" id="UP001164539">
    <property type="component" value="Chromosome 1"/>
</dbReference>
<protein>
    <submittedName>
        <fullName evidence="1">Titin-like isoform X2</fullName>
    </submittedName>
</protein>
<reference evidence="1 2" key="1">
    <citation type="journal article" date="2023" name="Science">
        <title>Complex scaffold remodeling in plant triterpene biosynthesis.</title>
        <authorList>
            <person name="De La Pena R."/>
            <person name="Hodgson H."/>
            <person name="Liu J.C."/>
            <person name="Stephenson M.J."/>
            <person name="Martin A.C."/>
            <person name="Owen C."/>
            <person name="Harkess A."/>
            <person name="Leebens-Mack J."/>
            <person name="Jimenez L.E."/>
            <person name="Osbourn A."/>
            <person name="Sattely E.S."/>
        </authorList>
    </citation>
    <scope>NUCLEOTIDE SEQUENCE [LARGE SCALE GENOMIC DNA]</scope>
    <source>
        <strain evidence="2">cv. JPN11</strain>
        <tissue evidence="1">Leaf</tissue>
    </source>
</reference>
<evidence type="ECO:0000313" key="1">
    <source>
        <dbReference type="EMBL" id="KAJ4727482.1"/>
    </source>
</evidence>
<name>A0ACC1YVK0_MELAZ</name>
<evidence type="ECO:0000313" key="2">
    <source>
        <dbReference type="Proteomes" id="UP001164539"/>
    </source>
</evidence>
<gene>
    <name evidence="1" type="ORF">OWV82_000572</name>
</gene>
<proteinExistence type="predicted"/>
<keyword evidence="2" id="KW-1185">Reference proteome</keyword>